<gene>
    <name evidence="2" type="primary">LOC125179326</name>
</gene>
<dbReference type="GeneID" id="125179326"/>
<organism evidence="1 2">
    <name type="scientific">Hyalella azteca</name>
    <name type="common">Amphipod</name>
    <dbReference type="NCBI Taxonomy" id="294128"/>
    <lineage>
        <taxon>Eukaryota</taxon>
        <taxon>Metazoa</taxon>
        <taxon>Ecdysozoa</taxon>
        <taxon>Arthropoda</taxon>
        <taxon>Crustacea</taxon>
        <taxon>Multicrustacea</taxon>
        <taxon>Malacostraca</taxon>
        <taxon>Eumalacostraca</taxon>
        <taxon>Peracarida</taxon>
        <taxon>Amphipoda</taxon>
        <taxon>Senticaudata</taxon>
        <taxon>Talitrida</taxon>
        <taxon>Talitroidea</taxon>
        <taxon>Hyalellidae</taxon>
        <taxon>Hyalella</taxon>
    </lineage>
</organism>
<keyword evidence="1" id="KW-1185">Reference proteome</keyword>
<accession>A0A979FUM2</accession>
<dbReference type="AlphaFoldDB" id="A0A979FUM2"/>
<evidence type="ECO:0000313" key="1">
    <source>
        <dbReference type="Proteomes" id="UP000694843"/>
    </source>
</evidence>
<evidence type="ECO:0000313" key="2">
    <source>
        <dbReference type="RefSeq" id="XP_047740929.1"/>
    </source>
</evidence>
<protein>
    <submittedName>
        <fullName evidence="2">Uncharacterized protein LOC125179326</fullName>
    </submittedName>
</protein>
<reference evidence="2" key="1">
    <citation type="submission" date="2025-08" db="UniProtKB">
        <authorList>
            <consortium name="RefSeq"/>
        </authorList>
    </citation>
    <scope>IDENTIFICATION</scope>
    <source>
        <tissue evidence="2">Whole organism</tissue>
    </source>
</reference>
<dbReference type="KEGG" id="hazt:125179326"/>
<dbReference type="Proteomes" id="UP000694843">
    <property type="component" value="Unplaced"/>
</dbReference>
<sequence>MRPDLILVNDDGMVMPPKIVTNRLMAPGLDAFIRRHAAAHQDQEEYGDDLWSSAYKRQKVNFHLRDSAIPVPKVVQHSRTLEEKQSKRMNVMQCTRVRQLVSAIPSSDSWIWPNNPASMLRRPLLLLWFKPHSRRDTVMLESWLDVALSSGLHVS</sequence>
<name>A0A979FUM2_HYAAZ</name>
<dbReference type="RefSeq" id="XP_047740929.1">
    <property type="nucleotide sequence ID" value="XM_047884973.1"/>
</dbReference>
<proteinExistence type="predicted"/>
<dbReference type="OrthoDB" id="6347512at2759"/>